<protein>
    <submittedName>
        <fullName evidence="2">Uncharacterized protein</fullName>
    </submittedName>
</protein>
<keyword evidence="1" id="KW-0472">Membrane</keyword>
<accession>A0A9P6EDG0</accession>
<name>A0A9P6EDG0_9AGAR</name>
<dbReference type="AlphaFoldDB" id="A0A9P6EDG0"/>
<keyword evidence="1" id="KW-1133">Transmembrane helix</keyword>
<feature type="transmembrane region" description="Helical" evidence="1">
    <location>
        <begin position="35"/>
        <end position="53"/>
    </location>
</feature>
<comment type="caution">
    <text evidence="2">The sequence shown here is derived from an EMBL/GenBank/DDBJ whole genome shotgun (WGS) entry which is preliminary data.</text>
</comment>
<sequence length="109" mass="11855">MSKVTPQNSAEGRKIPTVIAGDMRCALTKSAVHQVIRLFFWLFAVLMGNLSALQMSPRGITILVAVPTSLISSWSTWCNVRMLEVTGVQDLGGSSEISAHNKMYALCTI</sequence>
<evidence type="ECO:0000313" key="2">
    <source>
        <dbReference type="EMBL" id="KAF9526779.1"/>
    </source>
</evidence>
<dbReference type="EMBL" id="MU157867">
    <property type="protein sequence ID" value="KAF9526779.1"/>
    <property type="molecule type" value="Genomic_DNA"/>
</dbReference>
<keyword evidence="3" id="KW-1185">Reference proteome</keyword>
<keyword evidence="1" id="KW-0812">Transmembrane</keyword>
<organism evidence="2 3">
    <name type="scientific">Crepidotus variabilis</name>
    <dbReference type="NCBI Taxonomy" id="179855"/>
    <lineage>
        <taxon>Eukaryota</taxon>
        <taxon>Fungi</taxon>
        <taxon>Dikarya</taxon>
        <taxon>Basidiomycota</taxon>
        <taxon>Agaricomycotina</taxon>
        <taxon>Agaricomycetes</taxon>
        <taxon>Agaricomycetidae</taxon>
        <taxon>Agaricales</taxon>
        <taxon>Agaricineae</taxon>
        <taxon>Crepidotaceae</taxon>
        <taxon>Crepidotus</taxon>
    </lineage>
</organism>
<dbReference type="Proteomes" id="UP000807306">
    <property type="component" value="Unassembled WGS sequence"/>
</dbReference>
<reference evidence="2" key="1">
    <citation type="submission" date="2020-11" db="EMBL/GenBank/DDBJ databases">
        <authorList>
            <consortium name="DOE Joint Genome Institute"/>
            <person name="Ahrendt S."/>
            <person name="Riley R."/>
            <person name="Andreopoulos W."/>
            <person name="Labutti K."/>
            <person name="Pangilinan J."/>
            <person name="Ruiz-Duenas F.J."/>
            <person name="Barrasa J.M."/>
            <person name="Sanchez-Garcia M."/>
            <person name="Camarero S."/>
            <person name="Miyauchi S."/>
            <person name="Serrano A."/>
            <person name="Linde D."/>
            <person name="Babiker R."/>
            <person name="Drula E."/>
            <person name="Ayuso-Fernandez I."/>
            <person name="Pacheco R."/>
            <person name="Padilla G."/>
            <person name="Ferreira P."/>
            <person name="Barriuso J."/>
            <person name="Kellner H."/>
            <person name="Castanera R."/>
            <person name="Alfaro M."/>
            <person name="Ramirez L."/>
            <person name="Pisabarro A.G."/>
            <person name="Kuo A."/>
            <person name="Tritt A."/>
            <person name="Lipzen A."/>
            <person name="He G."/>
            <person name="Yan M."/>
            <person name="Ng V."/>
            <person name="Cullen D."/>
            <person name="Martin F."/>
            <person name="Rosso M.-N."/>
            <person name="Henrissat B."/>
            <person name="Hibbett D."/>
            <person name="Martinez A.T."/>
            <person name="Grigoriev I.V."/>
        </authorList>
    </citation>
    <scope>NUCLEOTIDE SEQUENCE</scope>
    <source>
        <strain evidence="2">CBS 506.95</strain>
    </source>
</reference>
<proteinExistence type="predicted"/>
<gene>
    <name evidence="2" type="ORF">CPB83DRAFT_837080</name>
</gene>
<evidence type="ECO:0000313" key="3">
    <source>
        <dbReference type="Proteomes" id="UP000807306"/>
    </source>
</evidence>
<evidence type="ECO:0000256" key="1">
    <source>
        <dbReference type="SAM" id="Phobius"/>
    </source>
</evidence>